<name>A0A645AI90_9ZZZZ</name>
<reference evidence="1" key="1">
    <citation type="submission" date="2019-08" db="EMBL/GenBank/DDBJ databases">
        <authorList>
            <person name="Kucharzyk K."/>
            <person name="Murdoch R.W."/>
            <person name="Higgins S."/>
            <person name="Loffler F."/>
        </authorList>
    </citation>
    <scope>NUCLEOTIDE SEQUENCE</scope>
</reference>
<evidence type="ECO:0000313" key="1">
    <source>
        <dbReference type="EMBL" id="MPM49364.1"/>
    </source>
</evidence>
<protein>
    <submittedName>
        <fullName evidence="1">Uncharacterized protein</fullName>
    </submittedName>
</protein>
<gene>
    <name evidence="1" type="ORF">SDC9_96093</name>
</gene>
<dbReference type="AlphaFoldDB" id="A0A645AI90"/>
<proteinExistence type="predicted"/>
<organism evidence="1">
    <name type="scientific">bioreactor metagenome</name>
    <dbReference type="NCBI Taxonomy" id="1076179"/>
    <lineage>
        <taxon>unclassified sequences</taxon>
        <taxon>metagenomes</taxon>
        <taxon>ecological metagenomes</taxon>
    </lineage>
</organism>
<accession>A0A645AI90</accession>
<sequence length="130" mass="15165">MNTRDGKRYGKTKCEVVCRIEQGFDQQVIHQLASLHRQHLIALQVDGAQRLKQEPEKQCQDGYVHQDTVKRECGIEFRSGFCQDSGHHKTQEYEDYQEVYSAQPDEYINDQVFIISGCAYTFQPIVFEKC</sequence>
<comment type="caution">
    <text evidence="1">The sequence shown here is derived from an EMBL/GenBank/DDBJ whole genome shotgun (WGS) entry which is preliminary data.</text>
</comment>
<dbReference type="EMBL" id="VSSQ01012493">
    <property type="protein sequence ID" value="MPM49364.1"/>
    <property type="molecule type" value="Genomic_DNA"/>
</dbReference>